<sequence length="552" mass="61084">MSSTLSSTNIAPSQLEAGPEKKDDFMIVDWDGPEDRENPRNWSPRKRWGHGVIISILALITYFSVLPASVTLSLIPCIHQFLFAFCDNRLLIIEKATWPQQCVHPGQRISPLIFTSLLQLPVRTVTLYVLGIGIGPMFMSPLSEMYGRVPVYHASTTIFVAFIIGNALSKNTAKLMVFRFISGCAGGTPMALGGGTIADITSVQQRALAMALFSMGPLAGPVLGPVIGGFVAAGKNWRWTFWLLAILGGFFGSTTVLVLRETHPKVLLERKAAYLRASTGNSNWRSKLDSTLSPRQVLLQVLVRPIMLLVRSPILFMISLYVTLVFGVMYLLFTTFTTVFEGQYGFSTSISGLTYLGLGVALVISMQLHPEYRLLLMLWFSPFVAGGLFLCGCTAYYKVYWFVPILGTSLMGFGAFFVIIPAQLYLIDVFGSEAAASALGANNLLRYISSTFLPLAGPAMYRSLNYGWGNSLLGFIALAFVSSACPFLQVRRAAPYEGERVDRLTWTPMRLPFASETRIISFKDLSYMRLTCRHRSTLRKRASDLLPRRTLV</sequence>
<name>A0A9W4I197_PENNA</name>
<keyword evidence="3" id="KW-1003">Cell membrane</keyword>
<accession>A0A9W4I197</accession>
<dbReference type="Pfam" id="PF07690">
    <property type="entry name" value="MFS_1"/>
    <property type="match status" value="1"/>
</dbReference>
<evidence type="ECO:0000256" key="7">
    <source>
        <dbReference type="SAM" id="Phobius"/>
    </source>
</evidence>
<evidence type="ECO:0000256" key="3">
    <source>
        <dbReference type="ARBA" id="ARBA00022475"/>
    </source>
</evidence>
<evidence type="ECO:0000256" key="6">
    <source>
        <dbReference type="ARBA" id="ARBA00023136"/>
    </source>
</evidence>
<evidence type="ECO:0000256" key="4">
    <source>
        <dbReference type="ARBA" id="ARBA00022692"/>
    </source>
</evidence>
<keyword evidence="6 7" id="KW-0472">Membrane</keyword>
<feature type="transmembrane region" description="Helical" evidence="7">
    <location>
        <begin position="403"/>
        <end position="424"/>
    </location>
</feature>
<dbReference type="PANTHER" id="PTHR23502">
    <property type="entry name" value="MAJOR FACILITATOR SUPERFAMILY"/>
    <property type="match status" value="1"/>
</dbReference>
<dbReference type="Proteomes" id="UP001153461">
    <property type="component" value="Unassembled WGS sequence"/>
</dbReference>
<dbReference type="InterPro" id="IPR036259">
    <property type="entry name" value="MFS_trans_sf"/>
</dbReference>
<dbReference type="GO" id="GO:0005886">
    <property type="term" value="C:plasma membrane"/>
    <property type="evidence" value="ECO:0007669"/>
    <property type="project" value="UniProtKB-SubCell"/>
</dbReference>
<evidence type="ECO:0000313" key="9">
    <source>
        <dbReference type="EMBL" id="CAG8187804.1"/>
    </source>
</evidence>
<keyword evidence="5 7" id="KW-1133">Transmembrane helix</keyword>
<feature type="domain" description="Major facilitator superfamily (MFS) profile" evidence="8">
    <location>
        <begin position="53"/>
        <end position="494"/>
    </location>
</feature>
<dbReference type="InterPro" id="IPR011701">
    <property type="entry name" value="MFS"/>
</dbReference>
<feature type="transmembrane region" description="Helical" evidence="7">
    <location>
        <begin position="151"/>
        <end position="169"/>
    </location>
</feature>
<feature type="transmembrane region" description="Helical" evidence="7">
    <location>
        <begin position="72"/>
        <end position="91"/>
    </location>
</feature>
<dbReference type="AlphaFoldDB" id="A0A9W4I197"/>
<dbReference type="OrthoDB" id="5296287at2759"/>
<feature type="transmembrane region" description="Helical" evidence="7">
    <location>
        <begin position="345"/>
        <end position="364"/>
    </location>
</feature>
<gene>
    <name evidence="9" type="ORF">PNAL_LOCUS7122</name>
</gene>
<comment type="subcellular location">
    <subcellularLocation>
        <location evidence="1">Cell membrane</location>
        <topology evidence="1">Multi-pass membrane protein</topology>
    </subcellularLocation>
</comment>
<evidence type="ECO:0000313" key="10">
    <source>
        <dbReference type="Proteomes" id="UP001153461"/>
    </source>
</evidence>
<dbReference type="FunFam" id="1.20.1250.20:FF:000082">
    <property type="entry name" value="MFS multidrug transporter, putative"/>
    <property type="match status" value="1"/>
</dbReference>
<organism evidence="9 10">
    <name type="scientific">Penicillium nalgiovense</name>
    <dbReference type="NCBI Taxonomy" id="60175"/>
    <lineage>
        <taxon>Eukaryota</taxon>
        <taxon>Fungi</taxon>
        <taxon>Dikarya</taxon>
        <taxon>Ascomycota</taxon>
        <taxon>Pezizomycotina</taxon>
        <taxon>Eurotiomycetes</taxon>
        <taxon>Eurotiomycetidae</taxon>
        <taxon>Eurotiales</taxon>
        <taxon>Aspergillaceae</taxon>
        <taxon>Penicillium</taxon>
    </lineage>
</organism>
<keyword evidence="4 7" id="KW-0812">Transmembrane</keyword>
<feature type="transmembrane region" description="Helical" evidence="7">
    <location>
        <begin position="207"/>
        <end position="233"/>
    </location>
</feature>
<dbReference type="PANTHER" id="PTHR23502:SF135">
    <property type="entry name" value="MAJOR FACILITATOR SUPERFAMILY (MFS) PROFILE DOMAIN-CONTAINING PROTEIN-RELATED"/>
    <property type="match status" value="1"/>
</dbReference>
<feature type="transmembrane region" description="Helical" evidence="7">
    <location>
        <begin position="314"/>
        <end position="333"/>
    </location>
</feature>
<evidence type="ECO:0000259" key="8">
    <source>
        <dbReference type="PROSITE" id="PS50850"/>
    </source>
</evidence>
<evidence type="ECO:0000256" key="1">
    <source>
        <dbReference type="ARBA" id="ARBA00004651"/>
    </source>
</evidence>
<protein>
    <recommendedName>
        <fullName evidence="8">Major facilitator superfamily (MFS) profile domain-containing protein</fullName>
    </recommendedName>
</protein>
<dbReference type="PROSITE" id="PS50850">
    <property type="entry name" value="MFS"/>
    <property type="match status" value="1"/>
</dbReference>
<dbReference type="Gene3D" id="1.20.1250.20">
    <property type="entry name" value="MFS general substrate transporter like domains"/>
    <property type="match status" value="1"/>
</dbReference>
<dbReference type="EMBL" id="CAJVNV010000410">
    <property type="protein sequence ID" value="CAG8187804.1"/>
    <property type="molecule type" value="Genomic_DNA"/>
</dbReference>
<dbReference type="CDD" id="cd17323">
    <property type="entry name" value="MFS_Tpo1_MDR_like"/>
    <property type="match status" value="1"/>
</dbReference>
<feature type="transmembrane region" description="Helical" evidence="7">
    <location>
        <begin position="376"/>
        <end position="397"/>
    </location>
</feature>
<evidence type="ECO:0000256" key="5">
    <source>
        <dbReference type="ARBA" id="ARBA00022989"/>
    </source>
</evidence>
<comment type="similarity">
    <text evidence="2">Belongs to the major facilitator superfamily.</text>
</comment>
<dbReference type="InterPro" id="IPR020846">
    <property type="entry name" value="MFS_dom"/>
</dbReference>
<dbReference type="GO" id="GO:0022857">
    <property type="term" value="F:transmembrane transporter activity"/>
    <property type="evidence" value="ECO:0007669"/>
    <property type="project" value="InterPro"/>
</dbReference>
<dbReference type="SUPFAM" id="SSF103473">
    <property type="entry name" value="MFS general substrate transporter"/>
    <property type="match status" value="1"/>
</dbReference>
<reference evidence="9" key="1">
    <citation type="submission" date="2021-07" db="EMBL/GenBank/DDBJ databases">
        <authorList>
            <person name="Branca A.L. A."/>
        </authorList>
    </citation>
    <scope>NUCLEOTIDE SEQUENCE</scope>
</reference>
<feature type="transmembrane region" description="Helical" evidence="7">
    <location>
        <begin position="239"/>
        <end position="259"/>
    </location>
</feature>
<comment type="caution">
    <text evidence="9">The sequence shown here is derived from an EMBL/GenBank/DDBJ whole genome shotgun (WGS) entry which is preliminary data.</text>
</comment>
<proteinExistence type="inferred from homology"/>
<feature type="transmembrane region" description="Helical" evidence="7">
    <location>
        <begin position="48"/>
        <end position="66"/>
    </location>
</feature>
<feature type="transmembrane region" description="Helical" evidence="7">
    <location>
        <begin position="112"/>
        <end position="139"/>
    </location>
</feature>
<feature type="transmembrane region" description="Helical" evidence="7">
    <location>
        <begin position="467"/>
        <end position="488"/>
    </location>
</feature>
<evidence type="ECO:0000256" key="2">
    <source>
        <dbReference type="ARBA" id="ARBA00008335"/>
    </source>
</evidence>